<accession>A0ACC2IGN2</accession>
<evidence type="ECO:0000313" key="1">
    <source>
        <dbReference type="EMBL" id="KAJ8114317.1"/>
    </source>
</evidence>
<keyword evidence="2" id="KW-1185">Reference proteome</keyword>
<dbReference type="EMBL" id="JAPHNI010000201">
    <property type="protein sequence ID" value="KAJ8114317.1"/>
    <property type="molecule type" value="Genomic_DNA"/>
</dbReference>
<comment type="caution">
    <text evidence="1">The sequence shown here is derived from an EMBL/GenBank/DDBJ whole genome shotgun (WGS) entry which is preliminary data.</text>
</comment>
<organism evidence="1 2">
    <name type="scientific">Boeremia exigua</name>
    <dbReference type="NCBI Taxonomy" id="749465"/>
    <lineage>
        <taxon>Eukaryota</taxon>
        <taxon>Fungi</taxon>
        <taxon>Dikarya</taxon>
        <taxon>Ascomycota</taxon>
        <taxon>Pezizomycotina</taxon>
        <taxon>Dothideomycetes</taxon>
        <taxon>Pleosporomycetidae</taxon>
        <taxon>Pleosporales</taxon>
        <taxon>Pleosporineae</taxon>
        <taxon>Didymellaceae</taxon>
        <taxon>Boeremia</taxon>
    </lineage>
</organism>
<reference evidence="1" key="1">
    <citation type="submission" date="2022-11" db="EMBL/GenBank/DDBJ databases">
        <title>Genome Sequence of Boeremia exigua.</title>
        <authorList>
            <person name="Buettner E."/>
        </authorList>
    </citation>
    <scope>NUCLEOTIDE SEQUENCE</scope>
    <source>
        <strain evidence="1">CU02</strain>
    </source>
</reference>
<protein>
    <submittedName>
        <fullName evidence="1">Uncharacterized protein</fullName>
    </submittedName>
</protein>
<sequence length="563" mass="62211">MRLLQAKKGQGICATCTPAGDPTPSLTCMPLAVCDYFYVPKRRGPKGPRNTARAPPGRNSTSREAIYQVSSANAADTQANSPAIQTPGLSREMQDASPRPSPIFSTPLFWTAETSTHDQAATTISLGLLANLSASLPGIEIESIVDQCISAYMQFVYPSAPCVHEPTLRSNITLRLEGQAYLDGSGFNTSERSIQDLKAIRHFCLITALCAMTGCVLPDSIITLGHSVAHIFFSASRQMFRLFQDLDMENPDSSSLAIRSLHSIVFHSMGKARSAWLVLGEALLLAQHQRLYEESALERLDAVEAQLLRCTFWMLVTAHTSGAILGNHPTAVHSELIDMSVSIPFLDGRPGTLLDQSKPHNSRIFGDHLSRGIEVCRQMWPQASLVILPLKSVRRQLLSRREINFDHNGVARAYVDFLSILDDILSWVQDTSKPTSDDPDIVHYQRRSLDVQKTNLLVTYHSLRMIVLLQCTESGQLSTLGLTDEPLMLAMKKSEIALEFVQVLEEVTFESLQLNGEPCSATQGPDFDRLKKYVKWARYCSNLHRLLDTSGLQNDPSDALLGC</sequence>
<proteinExistence type="predicted"/>
<gene>
    <name evidence="1" type="ORF">OPT61_g3776</name>
</gene>
<name>A0ACC2IGN2_9PLEO</name>
<dbReference type="Proteomes" id="UP001153331">
    <property type="component" value="Unassembled WGS sequence"/>
</dbReference>
<evidence type="ECO:0000313" key="2">
    <source>
        <dbReference type="Proteomes" id="UP001153331"/>
    </source>
</evidence>